<comment type="caution">
    <text evidence="1">The sequence shown here is derived from an EMBL/GenBank/DDBJ whole genome shotgun (WGS) entry which is preliminary data.</text>
</comment>
<evidence type="ECO:0000313" key="2">
    <source>
        <dbReference type="Proteomes" id="UP001148629"/>
    </source>
</evidence>
<proteinExistence type="predicted"/>
<dbReference type="Proteomes" id="UP001148629">
    <property type="component" value="Unassembled WGS sequence"/>
</dbReference>
<dbReference type="EMBL" id="JANRMS010001252">
    <property type="protein sequence ID" value="KAJ3529756.1"/>
    <property type="molecule type" value="Genomic_DNA"/>
</dbReference>
<name>A0ACC1S0W7_9HYPO</name>
<sequence length="229" mass="25519">MASLTRNASADCSTADAEQRLHRRLSLETLRPAESRHFAGIEPEDELDRQQPVETVSSHLGDIQAECHGDVATRGAAAQDGVVVLLKRASGPTMNGEMLSGEEFSWVDDGTEFEQTSESDETLWEIDGTIIQDLDTQEASRRRSLNILRHRGRGSLAMRRMWHECIKGTDGPSPPMTRMIARIGTYITMVPAGMVGPGQWDDNLRQAYAPLNTTAQQNEESKRRWDQRG</sequence>
<evidence type="ECO:0000313" key="1">
    <source>
        <dbReference type="EMBL" id="KAJ3529756.1"/>
    </source>
</evidence>
<accession>A0ACC1S0W7</accession>
<gene>
    <name evidence="1" type="ORF">NM208_g9619</name>
</gene>
<protein>
    <submittedName>
        <fullName evidence="1">Uncharacterized protein</fullName>
    </submittedName>
</protein>
<reference evidence="1" key="1">
    <citation type="submission" date="2022-08" db="EMBL/GenBank/DDBJ databases">
        <title>Genome Sequence of Fusarium decemcellulare.</title>
        <authorList>
            <person name="Buettner E."/>
        </authorList>
    </citation>
    <scope>NUCLEOTIDE SEQUENCE</scope>
    <source>
        <strain evidence="1">Babe19</strain>
    </source>
</reference>
<organism evidence="1 2">
    <name type="scientific">Fusarium decemcellulare</name>
    <dbReference type="NCBI Taxonomy" id="57161"/>
    <lineage>
        <taxon>Eukaryota</taxon>
        <taxon>Fungi</taxon>
        <taxon>Dikarya</taxon>
        <taxon>Ascomycota</taxon>
        <taxon>Pezizomycotina</taxon>
        <taxon>Sordariomycetes</taxon>
        <taxon>Hypocreomycetidae</taxon>
        <taxon>Hypocreales</taxon>
        <taxon>Nectriaceae</taxon>
        <taxon>Fusarium</taxon>
        <taxon>Fusarium decemcellulare species complex</taxon>
    </lineage>
</organism>
<keyword evidence="2" id="KW-1185">Reference proteome</keyword>